<evidence type="ECO:0000256" key="15">
    <source>
        <dbReference type="PIRSR" id="PIRSR006769-3"/>
    </source>
</evidence>
<dbReference type="Proteomes" id="UP000192360">
    <property type="component" value="Unassembled WGS sequence"/>
</dbReference>
<feature type="binding site" evidence="15">
    <location>
        <position position="87"/>
    </location>
    <ligand>
        <name>Zn(2+)</name>
        <dbReference type="ChEBI" id="CHEBI:29105"/>
        <note>catalytic</note>
    </ligand>
</feature>
<dbReference type="InterPro" id="IPR050765">
    <property type="entry name" value="Riboflavin_Biosynth_HTPR"/>
</dbReference>
<feature type="active site" description="Proton donor" evidence="13">
    <location>
        <position position="53"/>
    </location>
</feature>
<dbReference type="PANTHER" id="PTHR38011">
    <property type="entry name" value="DIHYDROFOLATE REDUCTASE FAMILY PROTEIN (AFU_ORTHOLOGUE AFUA_8G06820)"/>
    <property type="match status" value="1"/>
</dbReference>
<keyword evidence="18" id="KW-1185">Reference proteome</keyword>
<dbReference type="STRING" id="504486.SAMN05660703_2682"/>
<evidence type="ECO:0000256" key="2">
    <source>
        <dbReference type="ARBA" id="ARBA00004882"/>
    </source>
</evidence>
<evidence type="ECO:0000256" key="6">
    <source>
        <dbReference type="ARBA" id="ARBA00022619"/>
    </source>
</evidence>
<dbReference type="InterPro" id="IPR004794">
    <property type="entry name" value="Eubact_RibD"/>
</dbReference>
<evidence type="ECO:0000256" key="5">
    <source>
        <dbReference type="ARBA" id="ARBA00007417"/>
    </source>
</evidence>
<dbReference type="InterPro" id="IPR016192">
    <property type="entry name" value="APOBEC/CMP_deaminase_Zn-bd"/>
</dbReference>
<dbReference type="NCBIfam" id="TIGR00326">
    <property type="entry name" value="eubact_ribD"/>
    <property type="match status" value="1"/>
</dbReference>
<feature type="binding site" evidence="14">
    <location>
        <position position="216"/>
    </location>
    <ligand>
        <name>substrate</name>
    </ligand>
</feature>
<evidence type="ECO:0000256" key="12">
    <source>
        <dbReference type="PIRNR" id="PIRNR006769"/>
    </source>
</evidence>
<comment type="similarity">
    <text evidence="4 12">In the N-terminal section; belongs to the cytidine and deoxycytidylate deaminase family.</text>
</comment>
<evidence type="ECO:0000256" key="13">
    <source>
        <dbReference type="PIRSR" id="PIRSR006769-1"/>
    </source>
</evidence>
<dbReference type="InterPro" id="IPR024072">
    <property type="entry name" value="DHFR-like_dom_sf"/>
</dbReference>
<evidence type="ECO:0000256" key="14">
    <source>
        <dbReference type="PIRSR" id="PIRSR006769-2"/>
    </source>
</evidence>
<comment type="pathway">
    <text evidence="2 12">Cofactor biosynthesis; riboflavin biosynthesis; 5-amino-6-(D-ribitylamino)uracil from GTP: step 2/4.</text>
</comment>
<dbReference type="CDD" id="cd01284">
    <property type="entry name" value="Riboflavin_deaminase-reductase"/>
    <property type="match status" value="1"/>
</dbReference>
<dbReference type="Gene3D" id="3.40.430.10">
    <property type="entry name" value="Dihydrofolate Reductase, subunit A"/>
    <property type="match status" value="1"/>
</dbReference>
<gene>
    <name evidence="17" type="ORF">SAMN05660703_2682</name>
</gene>
<proteinExistence type="inferred from homology"/>
<dbReference type="EC" id="3.5.4.26" evidence="12"/>
<feature type="binding site" evidence="15">
    <location>
        <position position="78"/>
    </location>
    <ligand>
        <name>Zn(2+)</name>
        <dbReference type="ChEBI" id="CHEBI:29105"/>
        <note>catalytic</note>
    </ligand>
</feature>
<evidence type="ECO:0000256" key="7">
    <source>
        <dbReference type="ARBA" id="ARBA00022723"/>
    </source>
</evidence>
<keyword evidence="9 12" id="KW-0521">NADP</keyword>
<feature type="binding site" evidence="14">
    <location>
        <position position="213"/>
    </location>
    <ligand>
        <name>substrate</name>
    </ligand>
</feature>
<evidence type="ECO:0000256" key="3">
    <source>
        <dbReference type="ARBA" id="ARBA00004910"/>
    </source>
</evidence>
<dbReference type="AlphaFoldDB" id="A0A1W2BT42"/>
<comment type="cofactor">
    <cofactor evidence="12 15">
        <name>Zn(2+)</name>
        <dbReference type="ChEBI" id="CHEBI:29105"/>
    </cofactor>
    <text evidence="12 15">Binds 1 zinc ion.</text>
</comment>
<keyword evidence="12" id="KW-0378">Hydrolase</keyword>
<name>A0A1W2BT42_9FLAO</name>
<dbReference type="Gene3D" id="3.40.140.10">
    <property type="entry name" value="Cytidine Deaminase, domain 2"/>
    <property type="match status" value="1"/>
</dbReference>
<feature type="binding site" evidence="14">
    <location>
        <position position="179"/>
    </location>
    <ligand>
        <name>NADP(+)</name>
        <dbReference type="ChEBI" id="CHEBI:58349"/>
    </ligand>
</feature>
<evidence type="ECO:0000256" key="10">
    <source>
        <dbReference type="ARBA" id="ARBA00023002"/>
    </source>
</evidence>
<reference evidence="17 18" key="1">
    <citation type="submission" date="2017-04" db="EMBL/GenBank/DDBJ databases">
        <authorList>
            <person name="Afonso C.L."/>
            <person name="Miller P.J."/>
            <person name="Scott M.A."/>
            <person name="Spackman E."/>
            <person name="Goraichik I."/>
            <person name="Dimitrov K.M."/>
            <person name="Suarez D.L."/>
            <person name="Swayne D.E."/>
        </authorList>
    </citation>
    <scope>NUCLEOTIDE SEQUENCE [LARGE SCALE GENOMIC DNA]</scope>
    <source>
        <strain evidence="17 18">DSM 21164</strain>
    </source>
</reference>
<dbReference type="PROSITE" id="PS51747">
    <property type="entry name" value="CYT_DCMP_DEAMINASES_2"/>
    <property type="match status" value="1"/>
</dbReference>
<keyword evidence="11" id="KW-0511">Multifunctional enzyme</keyword>
<evidence type="ECO:0000256" key="8">
    <source>
        <dbReference type="ARBA" id="ARBA00022833"/>
    </source>
</evidence>
<evidence type="ECO:0000256" key="9">
    <source>
        <dbReference type="ARBA" id="ARBA00022857"/>
    </source>
</evidence>
<dbReference type="OrthoDB" id="9800865at2"/>
<dbReference type="PIRSF" id="PIRSF006769">
    <property type="entry name" value="RibD"/>
    <property type="match status" value="1"/>
</dbReference>
<dbReference type="InterPro" id="IPR002125">
    <property type="entry name" value="CMP_dCMP_dom"/>
</dbReference>
<dbReference type="PROSITE" id="PS00903">
    <property type="entry name" value="CYT_DCMP_DEAMINASES_1"/>
    <property type="match status" value="1"/>
</dbReference>
<feature type="binding site" evidence="14">
    <location>
        <position position="209"/>
    </location>
    <ligand>
        <name>NADP(+)</name>
        <dbReference type="ChEBI" id="CHEBI:58349"/>
    </ligand>
</feature>
<dbReference type="Pfam" id="PF00383">
    <property type="entry name" value="dCMP_cyt_deam_1"/>
    <property type="match status" value="1"/>
</dbReference>
<keyword evidence="7 12" id="KW-0479">Metal-binding</keyword>
<evidence type="ECO:0000256" key="4">
    <source>
        <dbReference type="ARBA" id="ARBA00005259"/>
    </source>
</evidence>
<feature type="binding site" evidence="14">
    <location>
        <position position="157"/>
    </location>
    <ligand>
        <name>NADP(+)</name>
        <dbReference type="ChEBI" id="CHEBI:58349"/>
    </ligand>
</feature>
<dbReference type="EMBL" id="FWXO01000004">
    <property type="protein sequence ID" value="SMC76165.1"/>
    <property type="molecule type" value="Genomic_DNA"/>
</dbReference>
<evidence type="ECO:0000313" key="18">
    <source>
        <dbReference type="Proteomes" id="UP000192360"/>
    </source>
</evidence>
<dbReference type="GO" id="GO:0009231">
    <property type="term" value="P:riboflavin biosynthetic process"/>
    <property type="evidence" value="ECO:0007669"/>
    <property type="project" value="UniProtKB-UniPathway"/>
</dbReference>
<dbReference type="SUPFAM" id="SSF53927">
    <property type="entry name" value="Cytidine deaminase-like"/>
    <property type="match status" value="1"/>
</dbReference>
<dbReference type="Pfam" id="PF01872">
    <property type="entry name" value="RibD_C"/>
    <property type="match status" value="1"/>
</dbReference>
<dbReference type="InterPro" id="IPR002734">
    <property type="entry name" value="RibDG_C"/>
</dbReference>
<dbReference type="EC" id="1.1.1.193" evidence="12"/>
<dbReference type="GO" id="GO:0008270">
    <property type="term" value="F:zinc ion binding"/>
    <property type="evidence" value="ECO:0007669"/>
    <property type="project" value="InterPro"/>
</dbReference>
<dbReference type="InterPro" id="IPR016193">
    <property type="entry name" value="Cytidine_deaminase-like"/>
</dbReference>
<evidence type="ECO:0000313" key="17">
    <source>
        <dbReference type="EMBL" id="SMC76165.1"/>
    </source>
</evidence>
<sequence>MKIHEFYILRCIEIAQNGLGTTAPNPMVGAVIVHDNKIIGEGFTSPYGGPHAEVNAINSVKNISLLKESTIYVTLEPCSHYGKTPPCADLIIKHHIPKVVVGILDPHDKVAGQGIKKLTEAGCDVTYGILEKECRAHHKRFLTFQEKKRPYIILKWAETSDGYIAPETSLRSKNKEPFWITNMFSRQLVHKWRTEEQAILLGTNTVLEDNPRLDARLWKGKNPTRIILDRSLKIDASYVVLDGSVKTIVFTENSDTSNHIKGVKYIPISFSENMAEQICHKLHIENIQSVLIEGGSRTLQTFIDANLWDEARVFVGNTSFTKGIKAPKLKGHLITTENIKNDTLKIYYND</sequence>
<keyword evidence="10 12" id="KW-0560">Oxidoreductase</keyword>
<organism evidence="17 18">
    <name type="scientific">Cellulophaga tyrosinoxydans</name>
    <dbReference type="NCBI Taxonomy" id="504486"/>
    <lineage>
        <taxon>Bacteria</taxon>
        <taxon>Pseudomonadati</taxon>
        <taxon>Bacteroidota</taxon>
        <taxon>Flavobacteriia</taxon>
        <taxon>Flavobacteriales</taxon>
        <taxon>Flavobacteriaceae</taxon>
        <taxon>Cellulophaga</taxon>
    </lineage>
</organism>
<comment type="function">
    <text evidence="1 12">Converts 2,5-diamino-6-(ribosylamino)-4(3h)-pyrimidinone 5'-phosphate into 5-amino-6-(ribosylamino)-2,4(1h,3h)-pyrimidinedione 5'-phosphate.</text>
</comment>
<feature type="binding site" evidence="14">
    <location>
        <position position="193"/>
    </location>
    <ligand>
        <name>substrate</name>
    </ligand>
</feature>
<feature type="binding site" evidence="15">
    <location>
        <position position="51"/>
    </location>
    <ligand>
        <name>Zn(2+)</name>
        <dbReference type="ChEBI" id="CHEBI:29105"/>
        <note>catalytic</note>
    </ligand>
</feature>
<feature type="binding site" evidence="14">
    <location>
        <position position="293"/>
    </location>
    <ligand>
        <name>substrate</name>
    </ligand>
</feature>
<dbReference type="GO" id="GO:0008703">
    <property type="term" value="F:5-amino-6-(5-phosphoribosylamino)uracil reductase activity"/>
    <property type="evidence" value="ECO:0007669"/>
    <property type="project" value="UniProtKB-EC"/>
</dbReference>
<evidence type="ECO:0000256" key="1">
    <source>
        <dbReference type="ARBA" id="ARBA00002151"/>
    </source>
</evidence>
<dbReference type="RefSeq" id="WP_084062099.1">
    <property type="nucleotide sequence ID" value="NZ_FWXO01000004.1"/>
</dbReference>
<feature type="binding site" evidence="14">
    <location>
        <position position="205"/>
    </location>
    <ligand>
        <name>NADP(+)</name>
        <dbReference type="ChEBI" id="CHEBI:58349"/>
    </ligand>
</feature>
<protein>
    <recommendedName>
        <fullName evidence="12">Riboflavin biosynthesis protein RibD</fullName>
    </recommendedName>
    <domain>
        <recommendedName>
            <fullName evidence="12">Diaminohydroxyphosphoribosylaminopyrimidine deaminase</fullName>
            <shortName evidence="12">DRAP deaminase</shortName>
            <ecNumber evidence="12">3.5.4.26</ecNumber>
        </recommendedName>
        <alternativeName>
            <fullName evidence="12">Riboflavin-specific deaminase</fullName>
        </alternativeName>
    </domain>
    <domain>
        <recommendedName>
            <fullName evidence="12">5-amino-6-(5-phosphoribosylamino)uracil reductase</fullName>
            <ecNumber evidence="12">1.1.1.193</ecNumber>
        </recommendedName>
        <alternativeName>
            <fullName evidence="12">HTP reductase</fullName>
        </alternativeName>
    </domain>
</protein>
<dbReference type="GO" id="GO:0008835">
    <property type="term" value="F:diaminohydroxyphosphoribosylaminopyrimidine deaminase activity"/>
    <property type="evidence" value="ECO:0007669"/>
    <property type="project" value="UniProtKB-EC"/>
</dbReference>
<dbReference type="UniPathway" id="UPA00275">
    <property type="reaction ID" value="UER00401"/>
</dbReference>
<evidence type="ECO:0000259" key="16">
    <source>
        <dbReference type="PROSITE" id="PS51747"/>
    </source>
</evidence>
<accession>A0A1W2BT42</accession>
<feature type="domain" description="CMP/dCMP-type deaminase" evidence="16">
    <location>
        <begin position="2"/>
        <end position="126"/>
    </location>
</feature>
<keyword evidence="6 12" id="KW-0686">Riboflavin biosynthesis</keyword>
<comment type="similarity">
    <text evidence="5 12">In the C-terminal section; belongs to the HTP reductase family.</text>
</comment>
<keyword evidence="8 12" id="KW-0862">Zinc</keyword>
<comment type="catalytic activity">
    <reaction evidence="12">
        <text>5-amino-6-(5-phospho-D-ribitylamino)uracil + NADP(+) = 5-amino-6-(5-phospho-D-ribosylamino)uracil + NADPH + H(+)</text>
        <dbReference type="Rhea" id="RHEA:17845"/>
        <dbReference type="ChEBI" id="CHEBI:15378"/>
        <dbReference type="ChEBI" id="CHEBI:57783"/>
        <dbReference type="ChEBI" id="CHEBI:58349"/>
        <dbReference type="ChEBI" id="CHEBI:58421"/>
        <dbReference type="ChEBI" id="CHEBI:58453"/>
        <dbReference type="EC" id="1.1.1.193"/>
    </reaction>
</comment>
<comment type="catalytic activity">
    <reaction evidence="12">
        <text>2,5-diamino-6-hydroxy-4-(5-phosphoribosylamino)-pyrimidine + H2O + H(+) = 5-amino-6-(5-phospho-D-ribosylamino)uracil + NH4(+)</text>
        <dbReference type="Rhea" id="RHEA:21868"/>
        <dbReference type="ChEBI" id="CHEBI:15377"/>
        <dbReference type="ChEBI" id="CHEBI:15378"/>
        <dbReference type="ChEBI" id="CHEBI:28938"/>
        <dbReference type="ChEBI" id="CHEBI:58453"/>
        <dbReference type="ChEBI" id="CHEBI:58614"/>
        <dbReference type="EC" id="3.5.4.26"/>
    </reaction>
</comment>
<feature type="binding site" evidence="14">
    <location>
        <position position="172"/>
    </location>
    <ligand>
        <name>substrate</name>
    </ligand>
</feature>
<dbReference type="SUPFAM" id="SSF53597">
    <property type="entry name" value="Dihydrofolate reductase-like"/>
    <property type="match status" value="1"/>
</dbReference>
<evidence type="ECO:0000256" key="11">
    <source>
        <dbReference type="ARBA" id="ARBA00023268"/>
    </source>
</evidence>
<dbReference type="PANTHER" id="PTHR38011:SF7">
    <property type="entry name" value="2,5-DIAMINO-6-RIBOSYLAMINO-4(3H)-PYRIMIDINONE 5'-PHOSPHATE REDUCTASE"/>
    <property type="match status" value="1"/>
</dbReference>
<comment type="pathway">
    <text evidence="3 12">Cofactor biosynthesis; riboflavin biosynthesis; 5-amino-6-(D-ribitylamino)uracil from GTP: step 3/4.</text>
</comment>